<organism evidence="2 3">
    <name type="scientific">Heyndrickxia ginsengihumi</name>
    <dbReference type="NCBI Taxonomy" id="363870"/>
    <lineage>
        <taxon>Bacteria</taxon>
        <taxon>Bacillati</taxon>
        <taxon>Bacillota</taxon>
        <taxon>Bacilli</taxon>
        <taxon>Bacillales</taxon>
        <taxon>Bacillaceae</taxon>
        <taxon>Heyndrickxia</taxon>
    </lineage>
</organism>
<feature type="domain" description="N-acetyltransferase" evidence="1">
    <location>
        <begin position="1"/>
        <end position="147"/>
    </location>
</feature>
<dbReference type="SUPFAM" id="SSF55729">
    <property type="entry name" value="Acyl-CoA N-acyltransferases (Nat)"/>
    <property type="match status" value="1"/>
</dbReference>
<dbReference type="AlphaFoldDB" id="A0A0A6VC85"/>
<dbReference type="PANTHER" id="PTHR43072">
    <property type="entry name" value="N-ACETYLTRANSFERASE"/>
    <property type="match status" value="1"/>
</dbReference>
<dbReference type="GO" id="GO:0016747">
    <property type="term" value="F:acyltransferase activity, transferring groups other than amino-acyl groups"/>
    <property type="evidence" value="ECO:0007669"/>
    <property type="project" value="InterPro"/>
</dbReference>
<reference evidence="2 3" key="1">
    <citation type="submission" date="2014-10" db="EMBL/GenBank/DDBJ databases">
        <title>Draft genome of phytase producing Bacillus ginsengihumi strain M2.11.</title>
        <authorList>
            <person name="Toymentseva A."/>
            <person name="Boulygina E.A."/>
            <person name="Kazakov S.V."/>
            <person name="Kayumov I."/>
            <person name="Suleimanova A.D."/>
            <person name="Mardanova A.M."/>
            <person name="Maria S.N."/>
            <person name="Sergey M.Y."/>
            <person name="Sharipova M.R."/>
        </authorList>
    </citation>
    <scope>NUCLEOTIDE SEQUENCE [LARGE SCALE GENOMIC DNA]</scope>
    <source>
        <strain evidence="2 3">M2.11</strain>
    </source>
</reference>
<name>A0A0A6VC85_9BACI</name>
<accession>A0A0A6VC85</accession>
<evidence type="ECO:0000259" key="1">
    <source>
        <dbReference type="PROSITE" id="PS51186"/>
    </source>
</evidence>
<dbReference type="EMBL" id="JRUN01000032">
    <property type="protein sequence ID" value="KHD85113.1"/>
    <property type="molecule type" value="Genomic_DNA"/>
</dbReference>
<dbReference type="Gene3D" id="3.40.630.30">
    <property type="match status" value="1"/>
</dbReference>
<keyword evidence="2" id="KW-0808">Transferase</keyword>
<dbReference type="STRING" id="363870.NG54_11470"/>
<sequence length="147" mass="17200">MHIRQANLKDIEEIAVLFNHYRMFYDQPSNVQAAKKFMKERLEYEDSIIYIAVYKGRAVGLMQLYPTFSSISVKRAYILNDLYVVEEARGKGIGQQLMEKAIQFSKDKDASYITLTTAVTNTTAKRLYERNGFKKETEFDTYNYSFI</sequence>
<dbReference type="PROSITE" id="PS51186">
    <property type="entry name" value="GNAT"/>
    <property type="match status" value="1"/>
</dbReference>
<dbReference type="CDD" id="cd04301">
    <property type="entry name" value="NAT_SF"/>
    <property type="match status" value="1"/>
</dbReference>
<dbReference type="OrthoDB" id="9792929at2"/>
<dbReference type="InterPro" id="IPR000182">
    <property type="entry name" value="GNAT_dom"/>
</dbReference>
<evidence type="ECO:0000313" key="2">
    <source>
        <dbReference type="EMBL" id="KHD85113.1"/>
    </source>
</evidence>
<protein>
    <submittedName>
        <fullName evidence="2">Acetyltransferase</fullName>
    </submittedName>
</protein>
<evidence type="ECO:0000313" key="3">
    <source>
        <dbReference type="Proteomes" id="UP000030588"/>
    </source>
</evidence>
<gene>
    <name evidence="2" type="ORF">NG54_11470</name>
</gene>
<dbReference type="Pfam" id="PF00583">
    <property type="entry name" value="Acetyltransf_1"/>
    <property type="match status" value="1"/>
</dbReference>
<dbReference type="PANTHER" id="PTHR43072:SF60">
    <property type="entry name" value="L-2,4-DIAMINOBUTYRIC ACID ACETYLTRANSFERASE"/>
    <property type="match status" value="1"/>
</dbReference>
<dbReference type="InterPro" id="IPR016181">
    <property type="entry name" value="Acyl_CoA_acyltransferase"/>
</dbReference>
<proteinExistence type="predicted"/>
<dbReference type="Proteomes" id="UP000030588">
    <property type="component" value="Unassembled WGS sequence"/>
</dbReference>
<comment type="caution">
    <text evidence="2">The sequence shown here is derived from an EMBL/GenBank/DDBJ whole genome shotgun (WGS) entry which is preliminary data.</text>
</comment>